<reference evidence="3 4" key="1">
    <citation type="submission" date="2019-06" db="EMBL/GenBank/DDBJ databases">
        <title>Sequencing the genomes of 1000 actinobacteria strains.</title>
        <authorList>
            <person name="Klenk H.-P."/>
        </authorList>
    </citation>
    <scope>NUCLEOTIDE SEQUENCE [LARGE SCALE GENOMIC DNA]</scope>
    <source>
        <strain evidence="3 4">DSM 45679</strain>
    </source>
</reference>
<proteinExistence type="predicted"/>
<comment type="caution">
    <text evidence="3">The sequence shown here is derived from an EMBL/GenBank/DDBJ whole genome shotgun (WGS) entry which is preliminary data.</text>
</comment>
<keyword evidence="4" id="KW-1185">Reference proteome</keyword>
<dbReference type="EMBL" id="VFML01000001">
    <property type="protein sequence ID" value="TQJ03825.1"/>
    <property type="molecule type" value="Genomic_DNA"/>
</dbReference>
<evidence type="ECO:0000256" key="1">
    <source>
        <dbReference type="SAM" id="MobiDB-lite"/>
    </source>
</evidence>
<evidence type="ECO:0000313" key="3">
    <source>
        <dbReference type="EMBL" id="TQJ03825.1"/>
    </source>
</evidence>
<dbReference type="Proteomes" id="UP000320876">
    <property type="component" value="Unassembled WGS sequence"/>
</dbReference>
<organism evidence="3 4">
    <name type="scientific">Amycolatopsis cihanbeyliensis</name>
    <dbReference type="NCBI Taxonomy" id="1128664"/>
    <lineage>
        <taxon>Bacteria</taxon>
        <taxon>Bacillati</taxon>
        <taxon>Actinomycetota</taxon>
        <taxon>Actinomycetes</taxon>
        <taxon>Pseudonocardiales</taxon>
        <taxon>Pseudonocardiaceae</taxon>
        <taxon>Amycolatopsis</taxon>
    </lineage>
</organism>
<feature type="compositionally biased region" description="Low complexity" evidence="1">
    <location>
        <begin position="211"/>
        <end position="224"/>
    </location>
</feature>
<feature type="chain" id="PRO_5022175667" evidence="2">
    <location>
        <begin position="26"/>
        <end position="338"/>
    </location>
</feature>
<feature type="signal peptide" evidence="2">
    <location>
        <begin position="1"/>
        <end position="25"/>
    </location>
</feature>
<evidence type="ECO:0000256" key="2">
    <source>
        <dbReference type="SAM" id="SignalP"/>
    </source>
</evidence>
<evidence type="ECO:0000313" key="4">
    <source>
        <dbReference type="Proteomes" id="UP000320876"/>
    </source>
</evidence>
<keyword evidence="2" id="KW-0732">Signal</keyword>
<accession>A0A542DLI9</accession>
<sequence>MLLGLAGAVAGTAVAWALSTSAATAETGQDEDTGTAAESQVTRADLNPVADATVAGLRDVTTGAAELAGEGTGALAHGWHEVACDSGAVAPGCAAPGDTGGPVTDAASYRPREARHIEDQVSGQVSSAVTELAERAVLRPVHRVAGSVEHVVRQPEDAGQVLERTVTPPRDVREVGSAVLGLLDPQRPNDLIQLPDLPTLPGTGDERSTPETETPVTGPERGPGAVTVEVPPTSQHPLGDAVAGKARHLLAGSAAEVRQAGDSRNGSGPVQPLRLPAAPVTAPSVPGGTSGGGHLDGQLLGVPAGQLTALDTAVLGDVSPGTQNVSRQLGAQPGVTPD</sequence>
<gene>
    <name evidence="3" type="ORF">FB471_3593</name>
</gene>
<protein>
    <submittedName>
        <fullName evidence="3">Uncharacterized protein</fullName>
    </submittedName>
</protein>
<feature type="region of interest" description="Disordered" evidence="1">
    <location>
        <begin position="186"/>
        <end position="240"/>
    </location>
</feature>
<feature type="region of interest" description="Disordered" evidence="1">
    <location>
        <begin position="318"/>
        <end position="338"/>
    </location>
</feature>
<feature type="compositionally biased region" description="Polar residues" evidence="1">
    <location>
        <begin position="320"/>
        <end position="329"/>
    </location>
</feature>
<name>A0A542DLI9_AMYCI</name>
<dbReference type="AlphaFoldDB" id="A0A542DLI9"/>
<feature type="region of interest" description="Disordered" evidence="1">
    <location>
        <begin position="254"/>
        <end position="300"/>
    </location>
</feature>